<dbReference type="AlphaFoldDB" id="A0A0K1Q4J8"/>
<sequence length="209" mass="23041">MQKPRLQVPDTDRREELEVKLARVRRWLEQTGARAVLVTDQGAFAWLTCGGDSHASLGQAEGTASVLVTLEHAFLLAANNELRRILDEEVAPLPFEPVTWPWYQPAAARAHVERLGAPGPVVSDLGQLGLSRAAASFATLRYTLLPPEIERYRQLGQDAAAALERRAPRLAPGSASATWPPSSRAAAWLTGSCRSSCWWRAARRKRKRS</sequence>
<name>A0A0K1Q4J8_9BACT</name>
<dbReference type="Proteomes" id="UP000064967">
    <property type="component" value="Chromosome"/>
</dbReference>
<dbReference type="STRING" id="1391654.AKJ09_07332"/>
<dbReference type="EMBL" id="CP012333">
    <property type="protein sequence ID" value="AKV00669.1"/>
    <property type="molecule type" value="Genomic_DNA"/>
</dbReference>
<evidence type="ECO:0000313" key="2">
    <source>
        <dbReference type="Proteomes" id="UP000064967"/>
    </source>
</evidence>
<keyword evidence="2" id="KW-1185">Reference proteome</keyword>
<evidence type="ECO:0000313" key="1">
    <source>
        <dbReference type="EMBL" id="AKV00669.1"/>
    </source>
</evidence>
<dbReference type="OrthoDB" id="4850044at2"/>
<accession>A0A0K1Q4J8</accession>
<organism evidence="1 2">
    <name type="scientific">Labilithrix luteola</name>
    <dbReference type="NCBI Taxonomy" id="1391654"/>
    <lineage>
        <taxon>Bacteria</taxon>
        <taxon>Pseudomonadati</taxon>
        <taxon>Myxococcota</taxon>
        <taxon>Polyangia</taxon>
        <taxon>Polyangiales</taxon>
        <taxon>Labilitrichaceae</taxon>
        <taxon>Labilithrix</taxon>
    </lineage>
</organism>
<reference evidence="1 2" key="1">
    <citation type="submission" date="2015-08" db="EMBL/GenBank/DDBJ databases">
        <authorList>
            <person name="Babu N.S."/>
            <person name="Beckwith C.J."/>
            <person name="Beseler K.G."/>
            <person name="Brison A."/>
            <person name="Carone J.V."/>
            <person name="Caskin T.P."/>
            <person name="Diamond M."/>
            <person name="Durham M.E."/>
            <person name="Foxe J.M."/>
            <person name="Go M."/>
            <person name="Henderson B.A."/>
            <person name="Jones I.B."/>
            <person name="McGettigan J.A."/>
            <person name="Micheletti S.J."/>
            <person name="Nasrallah M.E."/>
            <person name="Ortiz D."/>
            <person name="Piller C.R."/>
            <person name="Privatt S.R."/>
            <person name="Schneider S.L."/>
            <person name="Sharp S."/>
            <person name="Smith T.C."/>
            <person name="Stanton J.D."/>
            <person name="Ullery H.E."/>
            <person name="Wilson R.J."/>
            <person name="Serrano M.G."/>
            <person name="Buck G."/>
            <person name="Lee V."/>
            <person name="Wang Y."/>
            <person name="Carvalho R."/>
            <person name="Voegtly L."/>
            <person name="Shi R."/>
            <person name="Duckworth R."/>
            <person name="Johnson A."/>
            <person name="Loviza R."/>
            <person name="Walstead R."/>
            <person name="Shah Z."/>
            <person name="Kiflezghi M."/>
            <person name="Wade K."/>
            <person name="Ball S.L."/>
            <person name="Bradley K.W."/>
            <person name="Asai D.J."/>
            <person name="Bowman C.A."/>
            <person name="Russell D.A."/>
            <person name="Pope W.H."/>
            <person name="Jacobs-Sera D."/>
            <person name="Hendrix R.W."/>
            <person name="Hatfull G.F."/>
        </authorList>
    </citation>
    <scope>NUCLEOTIDE SEQUENCE [LARGE SCALE GENOMIC DNA]</scope>
    <source>
        <strain evidence="1 2">DSM 27648</strain>
    </source>
</reference>
<dbReference type="InterPro" id="IPR029149">
    <property type="entry name" value="Creatin/AminoP/Spt16_N"/>
</dbReference>
<proteinExistence type="predicted"/>
<dbReference type="KEGG" id="llu:AKJ09_07332"/>
<dbReference type="RefSeq" id="WP_146651921.1">
    <property type="nucleotide sequence ID" value="NZ_CP012333.1"/>
</dbReference>
<dbReference type="SUPFAM" id="SSF53092">
    <property type="entry name" value="Creatinase/prolidase N-terminal domain"/>
    <property type="match status" value="1"/>
</dbReference>
<protein>
    <recommendedName>
        <fullName evidence="3">Creatinase N-terminal domain-containing protein</fullName>
    </recommendedName>
</protein>
<evidence type="ECO:0008006" key="3">
    <source>
        <dbReference type="Google" id="ProtNLM"/>
    </source>
</evidence>
<gene>
    <name evidence="1" type="ORF">AKJ09_07332</name>
</gene>